<dbReference type="PANTHER" id="PTHR10357:SF216">
    <property type="entry name" value="MALTOOLIGOSYL TREHALOSE SYNTHASE-RELATED"/>
    <property type="match status" value="1"/>
</dbReference>
<accession>A0A7W4YJ77</accession>
<evidence type="ECO:0000313" key="2">
    <source>
        <dbReference type="EMBL" id="MBB2968123.1"/>
    </source>
</evidence>
<dbReference type="InterPro" id="IPR013797">
    <property type="entry name" value="Maltooligo_trehalose_synth_4"/>
</dbReference>
<dbReference type="EC" id="5.4.99.15" evidence="2"/>
<proteinExistence type="predicted"/>
<dbReference type="NCBIfam" id="TIGR02401">
    <property type="entry name" value="trehalose_TreY"/>
    <property type="match status" value="1"/>
</dbReference>
<keyword evidence="2" id="KW-0413">Isomerase</keyword>
<evidence type="ECO:0000313" key="3">
    <source>
        <dbReference type="Proteomes" id="UP000538196"/>
    </source>
</evidence>
<dbReference type="AlphaFoldDB" id="A0A7W4YJ77"/>
<sequence length="784" mass="85935">MSIPRPASTYRLQISADFTLRDAAQVLDHVHRLGADWVYLSPLLQSEHGSNHGYDVIDHSRVDESRGGPEALRDFSAAAHERGLRVLVDIVPNHMGVATPRDNAWWWEVLTHGRDAEHAGFFDIDWDFGGGRLRLPILGDGPDELDALRVEDGELRYYDHRFPIAPGTGDGSPREVHDRQHYELMSWRRADDELNYRRFFAVNTLAGLRVEDDRVFDDTHAEIGRWLREGLVDGLRVDHPDGLRDPGAYLERLAALADGAPIWVEKILEGDERMPAWPVDGTTGYDALGLVDRVLTDPAGEQELTALAGAPEWTALVRERKRAVADGILRSEVLRVVRELSAADTEQPADVVERTADAVAELAANFPVYRSYLPFGADHLAEAQEAATASRPDLAATIATVVERVGAPGPGSPTARFEQTTGAIMAKGVEDNAFYRYPRLVSLTEVGGEPNVFALTVEAFHRVQEERAVDLPHSLTALTTHDTKRSEDTRARVAVLAELPERWARFLHAVRERVALGDEPLEDLLWQSIVGAWPASRERLHDYALKAAREAGASTSWIDPDAAFEERMAALVDSAFDDDRVRAEVEAIAAIVAAPGASNGLAAKLIQLTVPGVPDVYQGTERWDRSLVDPDNRRPVEFEAAEALLAHIDEGWQPPIDSSGAAKVLVTSRALRLRRDRPDLFTGYRPVVAEGPAAAHLVGFDRGGAITLATRLPHGLAAAGGWGETTLDLGEGMVGDGMLRDAFTGRTHRGRARLAEVFERYPVALLVPGDDAAATATTTEEDAR</sequence>
<dbReference type="SUPFAM" id="SSF51445">
    <property type="entry name" value="(Trans)glycosidases"/>
    <property type="match status" value="1"/>
</dbReference>
<name>A0A7W4YJ77_LEIAQ</name>
<dbReference type="GO" id="GO:0005992">
    <property type="term" value="P:trehalose biosynthetic process"/>
    <property type="evidence" value="ECO:0007669"/>
    <property type="project" value="TreeGrafter"/>
</dbReference>
<organism evidence="2 3">
    <name type="scientific">Leifsonia aquatica</name>
    <name type="common">Corynebacterium aquaticum</name>
    <dbReference type="NCBI Taxonomy" id="144185"/>
    <lineage>
        <taxon>Bacteria</taxon>
        <taxon>Bacillati</taxon>
        <taxon>Actinomycetota</taxon>
        <taxon>Actinomycetes</taxon>
        <taxon>Micrococcales</taxon>
        <taxon>Microbacteriaceae</taxon>
        <taxon>Leifsonia</taxon>
    </lineage>
</organism>
<keyword evidence="3" id="KW-1185">Reference proteome</keyword>
<dbReference type="Proteomes" id="UP000538196">
    <property type="component" value="Unassembled WGS sequence"/>
</dbReference>
<dbReference type="CDD" id="cd11336">
    <property type="entry name" value="AmyAc_MTSase"/>
    <property type="match status" value="1"/>
</dbReference>
<dbReference type="GO" id="GO:0030980">
    <property type="term" value="P:alpha-glucan catabolic process"/>
    <property type="evidence" value="ECO:0007669"/>
    <property type="project" value="TreeGrafter"/>
</dbReference>
<dbReference type="Pfam" id="PF00128">
    <property type="entry name" value="Alpha-amylase"/>
    <property type="match status" value="1"/>
</dbReference>
<dbReference type="InterPro" id="IPR017853">
    <property type="entry name" value="GH"/>
</dbReference>
<dbReference type="SMART" id="SM00642">
    <property type="entry name" value="Aamy"/>
    <property type="match status" value="1"/>
</dbReference>
<gene>
    <name evidence="2" type="ORF">FHX33_002893</name>
</gene>
<dbReference type="EMBL" id="JACHVP010000003">
    <property type="protein sequence ID" value="MBB2968123.1"/>
    <property type="molecule type" value="Genomic_DNA"/>
</dbReference>
<dbReference type="Gene3D" id="3.20.20.80">
    <property type="entry name" value="Glycosidases"/>
    <property type="match status" value="1"/>
</dbReference>
<dbReference type="InterPro" id="IPR020548">
    <property type="entry name" value="Fructose_bisphosphatase_AS"/>
</dbReference>
<dbReference type="PROSITE" id="PS00124">
    <property type="entry name" value="FBPASE"/>
    <property type="match status" value="1"/>
</dbReference>
<feature type="domain" description="Glycosyl hydrolase family 13 catalytic" evidence="1">
    <location>
        <begin position="13"/>
        <end position="669"/>
    </location>
</feature>
<reference evidence="2 3" key="1">
    <citation type="submission" date="2020-08" db="EMBL/GenBank/DDBJ databases">
        <title>Sequencing the genomes of 1000 actinobacteria strains.</title>
        <authorList>
            <person name="Klenk H.-P."/>
        </authorList>
    </citation>
    <scope>NUCLEOTIDE SEQUENCE [LARGE SCALE GENOMIC DNA]</scope>
    <source>
        <strain evidence="2 3">DSM 20146</strain>
    </source>
</reference>
<dbReference type="PANTHER" id="PTHR10357">
    <property type="entry name" value="ALPHA-AMYLASE FAMILY MEMBER"/>
    <property type="match status" value="1"/>
</dbReference>
<dbReference type="Gene3D" id="1.10.10.470">
    <property type="entry name" value="Maltooligosyl trehalose synthase, domain 4"/>
    <property type="match status" value="1"/>
</dbReference>
<protein>
    <submittedName>
        <fullName evidence="2">(1-&gt;4)-alpha-D-glucan 1-alpha-D-glucosylmutase</fullName>
        <ecNumber evidence="2">5.4.99.15</ecNumber>
    </submittedName>
</protein>
<comment type="caution">
    <text evidence="2">The sequence shown here is derived from an EMBL/GenBank/DDBJ whole genome shotgun (WGS) entry which is preliminary data.</text>
</comment>
<dbReference type="InterPro" id="IPR006047">
    <property type="entry name" value="GH13_cat_dom"/>
</dbReference>
<dbReference type="GO" id="GO:0042578">
    <property type="term" value="F:phosphoric ester hydrolase activity"/>
    <property type="evidence" value="ECO:0007669"/>
    <property type="project" value="InterPro"/>
</dbReference>
<dbReference type="InterPro" id="IPR012767">
    <property type="entry name" value="Trehalose_TreY"/>
</dbReference>
<dbReference type="GO" id="GO:0047470">
    <property type="term" value="F:(1,4)-alpha-D-glucan 1-alpha-D-glucosylmutase activity"/>
    <property type="evidence" value="ECO:0007669"/>
    <property type="project" value="UniProtKB-EC"/>
</dbReference>
<dbReference type="Gene3D" id="3.30.1590.10">
    <property type="entry name" value="Maltooligosyl trehalose synthase, domain 2"/>
    <property type="match status" value="1"/>
</dbReference>
<dbReference type="Gene3D" id="1.10.150.200">
    <property type="entry name" value="Maltooligosyl trehalose synthase, domain 3"/>
    <property type="match status" value="1"/>
</dbReference>
<evidence type="ECO:0000259" key="1">
    <source>
        <dbReference type="SMART" id="SM00642"/>
    </source>
</evidence>